<dbReference type="AlphaFoldDB" id="A0A8J7SVI7"/>
<keyword evidence="4" id="KW-1185">Reference proteome</keyword>
<feature type="transmembrane region" description="Helical" evidence="1">
    <location>
        <begin position="127"/>
        <end position="143"/>
    </location>
</feature>
<proteinExistence type="predicted"/>
<dbReference type="Proteomes" id="UP000619033">
    <property type="component" value="Unassembled WGS sequence"/>
</dbReference>
<keyword evidence="1" id="KW-0472">Membrane</keyword>
<feature type="transmembrane region" description="Helical" evidence="1">
    <location>
        <begin position="75"/>
        <end position="95"/>
    </location>
</feature>
<keyword evidence="1" id="KW-0812">Transmembrane</keyword>
<reference evidence="3" key="1">
    <citation type="submission" date="2021-01" db="EMBL/GenBank/DDBJ databases">
        <title>Genome seq and assembly of Tabrizicola sp. KVB23.</title>
        <authorList>
            <person name="Chhetri G."/>
        </authorList>
    </citation>
    <scope>NUCLEOTIDE SEQUENCE</scope>
    <source>
        <strain evidence="3">KVB23</strain>
    </source>
</reference>
<dbReference type="RefSeq" id="WP_202662111.1">
    <property type="nucleotide sequence ID" value="NZ_JAESVP010000009.1"/>
</dbReference>
<accession>A0A8J7SVI7</accession>
<dbReference type="PANTHER" id="PTHR22911:SF103">
    <property type="entry name" value="BLR2811 PROTEIN"/>
    <property type="match status" value="1"/>
</dbReference>
<dbReference type="Pfam" id="PF00892">
    <property type="entry name" value="EamA"/>
    <property type="match status" value="2"/>
</dbReference>
<dbReference type="InterPro" id="IPR037185">
    <property type="entry name" value="EmrE-like"/>
</dbReference>
<sequence>MAEQNTRLGIILMVLTTLVFAVQDGISRHLAENYNVMMVVMVRFWAFAIFVSILAMRSGGGIRQAVRTRHPFIQIARGLILVFEICVMVVAFTRLGLIESHAVFTAYPLLVAALSGPVLGEKVGWRRWTAIGIGFIGVLIILQPGSGVFSVWALLPFASALLFALYGLLTRYVARRDAASVSFFWTGVVGAIGMTPFGLAHWTWMTPTDWMWMGTLCITAIVGHGLLIKAYDVAEASAVQPFAYLQLVWIAALGFLLFDETLRPNVALGAVIVTAAGVFTLWREQVRARQSSRPSALP</sequence>
<feature type="domain" description="EamA" evidence="2">
    <location>
        <begin position="152"/>
        <end position="279"/>
    </location>
</feature>
<feature type="transmembrane region" description="Helical" evidence="1">
    <location>
        <begin position="37"/>
        <end position="55"/>
    </location>
</feature>
<feature type="transmembrane region" description="Helical" evidence="1">
    <location>
        <begin position="242"/>
        <end position="258"/>
    </location>
</feature>
<gene>
    <name evidence="3" type="ORF">JI744_15790</name>
</gene>
<organism evidence="3 4">
    <name type="scientific">Fuscibacter oryzae</name>
    <dbReference type="NCBI Taxonomy" id="2803939"/>
    <lineage>
        <taxon>Bacteria</taxon>
        <taxon>Pseudomonadati</taxon>
        <taxon>Pseudomonadota</taxon>
        <taxon>Alphaproteobacteria</taxon>
        <taxon>Rhodobacterales</taxon>
        <taxon>Paracoccaceae</taxon>
        <taxon>Fuscibacter</taxon>
    </lineage>
</organism>
<dbReference type="SUPFAM" id="SSF103481">
    <property type="entry name" value="Multidrug resistance efflux transporter EmrE"/>
    <property type="match status" value="2"/>
</dbReference>
<evidence type="ECO:0000313" key="3">
    <source>
        <dbReference type="EMBL" id="MBL4929567.1"/>
    </source>
</evidence>
<feature type="transmembrane region" description="Helical" evidence="1">
    <location>
        <begin position="181"/>
        <end position="204"/>
    </location>
</feature>
<dbReference type="PANTHER" id="PTHR22911">
    <property type="entry name" value="ACYL-MALONYL CONDENSING ENZYME-RELATED"/>
    <property type="match status" value="1"/>
</dbReference>
<feature type="transmembrane region" description="Helical" evidence="1">
    <location>
        <begin position="149"/>
        <end position="169"/>
    </location>
</feature>
<evidence type="ECO:0000313" key="4">
    <source>
        <dbReference type="Proteomes" id="UP000619033"/>
    </source>
</evidence>
<dbReference type="EMBL" id="JAESVP010000009">
    <property type="protein sequence ID" value="MBL4929567.1"/>
    <property type="molecule type" value="Genomic_DNA"/>
</dbReference>
<feature type="domain" description="EamA" evidence="2">
    <location>
        <begin position="8"/>
        <end position="142"/>
    </location>
</feature>
<feature type="transmembrane region" description="Helical" evidence="1">
    <location>
        <begin position="210"/>
        <end position="230"/>
    </location>
</feature>
<keyword evidence="1" id="KW-1133">Transmembrane helix</keyword>
<dbReference type="GO" id="GO:0016020">
    <property type="term" value="C:membrane"/>
    <property type="evidence" value="ECO:0007669"/>
    <property type="project" value="InterPro"/>
</dbReference>
<protein>
    <submittedName>
        <fullName evidence="3">DMT family transporter</fullName>
    </submittedName>
</protein>
<evidence type="ECO:0000256" key="1">
    <source>
        <dbReference type="SAM" id="Phobius"/>
    </source>
</evidence>
<evidence type="ECO:0000259" key="2">
    <source>
        <dbReference type="Pfam" id="PF00892"/>
    </source>
</evidence>
<comment type="caution">
    <text evidence="3">The sequence shown here is derived from an EMBL/GenBank/DDBJ whole genome shotgun (WGS) entry which is preliminary data.</text>
</comment>
<name>A0A8J7SVI7_9RHOB</name>
<feature type="transmembrane region" description="Helical" evidence="1">
    <location>
        <begin position="101"/>
        <end position="120"/>
    </location>
</feature>
<feature type="transmembrane region" description="Helical" evidence="1">
    <location>
        <begin position="264"/>
        <end position="282"/>
    </location>
</feature>
<dbReference type="InterPro" id="IPR000620">
    <property type="entry name" value="EamA_dom"/>
</dbReference>